<comment type="similarity">
    <text evidence="1">Belongs to the thiolase-like superfamily. Beta-ketoacyl-ACP synthases family.</text>
</comment>
<evidence type="ECO:0000313" key="5">
    <source>
        <dbReference type="Proteomes" id="UP000659047"/>
    </source>
</evidence>
<dbReference type="RefSeq" id="WP_238713515.1">
    <property type="nucleotide sequence ID" value="NZ_JAEPBH010000017.1"/>
</dbReference>
<name>A0A8K0XZ68_9ENTR</name>
<accession>A0A8K0XZ68</accession>
<gene>
    <name evidence="4" type="ORF">JJB97_08040</name>
</gene>
<keyword evidence="5" id="KW-1185">Reference proteome</keyword>
<dbReference type="Gene3D" id="3.40.47.10">
    <property type="match status" value="2"/>
</dbReference>
<dbReference type="EMBL" id="JAEPBH010000017">
    <property type="protein sequence ID" value="MBK4715279.1"/>
    <property type="molecule type" value="Genomic_DNA"/>
</dbReference>
<dbReference type="AlphaFoldDB" id="A0A8K0XZ68"/>
<evidence type="ECO:0000256" key="1">
    <source>
        <dbReference type="RuleBase" id="RU003694"/>
    </source>
</evidence>
<dbReference type="GO" id="GO:0044281">
    <property type="term" value="P:small molecule metabolic process"/>
    <property type="evidence" value="ECO:0007669"/>
    <property type="project" value="UniProtKB-ARBA"/>
</dbReference>
<keyword evidence="1" id="KW-0808">Transferase</keyword>
<proteinExistence type="inferred from homology"/>
<dbReference type="InterPro" id="IPR014031">
    <property type="entry name" value="Ketoacyl_synth_C"/>
</dbReference>
<reference evidence="4" key="1">
    <citation type="submission" date="2021-01" db="EMBL/GenBank/DDBJ databases">
        <title>Intestinitalea alba gen. nov., sp. nov., a novel genus of the family Enterobacteriaceae, isolated from the gut of the plastic-eating mealworm Tenebrio molitor L.</title>
        <authorList>
            <person name="Yang Y."/>
        </authorList>
    </citation>
    <scope>NUCLEOTIDE SEQUENCE</scope>
    <source>
        <strain evidence="4">BIT-L3</strain>
    </source>
</reference>
<sequence>MENATILSGYSVRLAYAEDSEALIDNLRCGGRVEKTYWFDTDAVAIRCGLKGNKFTARLPIKNDDVFDGICETIDRALDKAMLDKRCLAGDNVRVYLTGLGPRVDVIDYAAFYDHNDIEDVTLTKSVQNLHASKMSQDKLAADIAKRYSLKTLPPNMHCTSNSSLSAVHLGCQAIGSGGVDVVLVVNCSQIKTQDIYFLESQSMLDSVEVQPFGEDSKSVLFAEGFCAVVLESARHRAARQLAGGIRLTSTYAQISAGRSNDAAQLSANLLKVMNKALEKAGVGCDSLCAVIPHANGSETSDKAEALAIASLLSEQSVPVLAYKGQIGYTTTGSGIVDLIIGQHTLSHGELLSPVGTMAIRENVAQHVLLNKGVVKHNKHHLLKMGLGVDGSIVGMVMSDTSAVNG</sequence>
<evidence type="ECO:0000259" key="3">
    <source>
        <dbReference type="Pfam" id="PF02801"/>
    </source>
</evidence>
<comment type="caution">
    <text evidence="4">The sequence shown here is derived from an EMBL/GenBank/DDBJ whole genome shotgun (WGS) entry which is preliminary data.</text>
</comment>
<dbReference type="Pfam" id="PF00109">
    <property type="entry name" value="ketoacyl-synt"/>
    <property type="match status" value="1"/>
</dbReference>
<organism evidence="4 5">
    <name type="scientific">Tenebrionibacter intestinalis</name>
    <dbReference type="NCBI Taxonomy" id="2799638"/>
    <lineage>
        <taxon>Bacteria</taxon>
        <taxon>Pseudomonadati</taxon>
        <taxon>Pseudomonadota</taxon>
        <taxon>Gammaproteobacteria</taxon>
        <taxon>Enterobacterales</taxon>
        <taxon>Enterobacteriaceae</taxon>
        <taxon>Tenebrionibacter/Tenebrionicola group</taxon>
        <taxon>Tenebrionibacter</taxon>
    </lineage>
</organism>
<dbReference type="InterPro" id="IPR016039">
    <property type="entry name" value="Thiolase-like"/>
</dbReference>
<feature type="domain" description="Beta-ketoacyl synthase C-terminal" evidence="3">
    <location>
        <begin position="266"/>
        <end position="351"/>
    </location>
</feature>
<dbReference type="SUPFAM" id="SSF53901">
    <property type="entry name" value="Thiolase-like"/>
    <property type="match status" value="2"/>
</dbReference>
<feature type="domain" description="Beta-ketoacyl synthase-like N-terminal" evidence="2">
    <location>
        <begin position="71"/>
        <end position="235"/>
    </location>
</feature>
<dbReference type="Pfam" id="PF02801">
    <property type="entry name" value="Ketoacyl-synt_C"/>
    <property type="match status" value="1"/>
</dbReference>
<dbReference type="Proteomes" id="UP000659047">
    <property type="component" value="Unassembled WGS sequence"/>
</dbReference>
<dbReference type="GO" id="GO:0016746">
    <property type="term" value="F:acyltransferase activity"/>
    <property type="evidence" value="ECO:0007669"/>
    <property type="project" value="InterPro"/>
</dbReference>
<dbReference type="InterPro" id="IPR014030">
    <property type="entry name" value="Ketoacyl_synth_N"/>
</dbReference>
<protein>
    <submittedName>
        <fullName evidence="4">Beta-ketoacyl synthase</fullName>
    </submittedName>
</protein>
<evidence type="ECO:0000313" key="4">
    <source>
        <dbReference type="EMBL" id="MBK4715279.1"/>
    </source>
</evidence>
<evidence type="ECO:0000259" key="2">
    <source>
        <dbReference type="Pfam" id="PF00109"/>
    </source>
</evidence>